<dbReference type="SUPFAM" id="SSF52096">
    <property type="entry name" value="ClpP/crotonase"/>
    <property type="match status" value="1"/>
</dbReference>
<feature type="domain" description="Tail specific protease" evidence="2">
    <location>
        <begin position="82"/>
        <end position="309"/>
    </location>
</feature>
<proteinExistence type="predicted"/>
<gene>
    <name evidence="3" type="ORF">CYJ19_08255</name>
</gene>
<comment type="caution">
    <text evidence="3">The sequence shown here is derived from an EMBL/GenBank/DDBJ whole genome shotgun (WGS) entry which is preliminary data.</text>
</comment>
<reference evidence="3 4" key="1">
    <citation type="submission" date="2017-12" db="EMBL/GenBank/DDBJ databases">
        <title>Phylogenetic diversity of female urinary microbiome.</title>
        <authorList>
            <person name="Thomas-White K."/>
            <person name="Wolfe A.J."/>
        </authorList>
    </citation>
    <scope>NUCLEOTIDE SEQUENCE [LARGE SCALE GENOMIC DNA]</scope>
    <source>
        <strain evidence="3 4">UMB0402</strain>
    </source>
</reference>
<dbReference type="RefSeq" id="WP_024331192.1">
    <property type="nucleotide sequence ID" value="NZ_JASOXK010000003.1"/>
</dbReference>
<dbReference type="Gene3D" id="3.90.226.10">
    <property type="entry name" value="2-enoyl-CoA Hydratase, Chain A, domain 1"/>
    <property type="match status" value="1"/>
</dbReference>
<feature type="region of interest" description="Disordered" evidence="1">
    <location>
        <begin position="289"/>
        <end position="313"/>
    </location>
</feature>
<dbReference type="SMART" id="SM00245">
    <property type="entry name" value="TSPc"/>
    <property type="match status" value="1"/>
</dbReference>
<dbReference type="GeneID" id="35867304"/>
<name>A0A2I1IM30_9ACTO</name>
<accession>A0A2I1IM30</accession>
<dbReference type="GO" id="GO:0007165">
    <property type="term" value="P:signal transduction"/>
    <property type="evidence" value="ECO:0007669"/>
    <property type="project" value="TreeGrafter"/>
</dbReference>
<dbReference type="InterPro" id="IPR029045">
    <property type="entry name" value="ClpP/crotonase-like_dom_sf"/>
</dbReference>
<dbReference type="GO" id="GO:0008236">
    <property type="term" value="F:serine-type peptidase activity"/>
    <property type="evidence" value="ECO:0007669"/>
    <property type="project" value="InterPro"/>
</dbReference>
<dbReference type="AlphaFoldDB" id="A0A2I1IM30"/>
<dbReference type="GO" id="GO:0004175">
    <property type="term" value="F:endopeptidase activity"/>
    <property type="evidence" value="ECO:0007669"/>
    <property type="project" value="TreeGrafter"/>
</dbReference>
<dbReference type="GO" id="GO:0006508">
    <property type="term" value="P:proteolysis"/>
    <property type="evidence" value="ECO:0007669"/>
    <property type="project" value="InterPro"/>
</dbReference>
<dbReference type="EMBL" id="PKKO01000004">
    <property type="protein sequence ID" value="PKY72180.1"/>
    <property type="molecule type" value="Genomic_DNA"/>
</dbReference>
<dbReference type="PANTHER" id="PTHR32060:SF30">
    <property type="entry name" value="CARBOXY-TERMINAL PROCESSING PROTEASE CTPA"/>
    <property type="match status" value="1"/>
</dbReference>
<dbReference type="Proteomes" id="UP000235122">
    <property type="component" value="Unassembled WGS sequence"/>
</dbReference>
<dbReference type="STRING" id="33007.HMPREF3198_00616"/>
<evidence type="ECO:0000256" key="1">
    <source>
        <dbReference type="SAM" id="MobiDB-lite"/>
    </source>
</evidence>
<evidence type="ECO:0000259" key="2">
    <source>
        <dbReference type="SMART" id="SM00245"/>
    </source>
</evidence>
<keyword evidence="4" id="KW-1185">Reference proteome</keyword>
<dbReference type="PANTHER" id="PTHR32060">
    <property type="entry name" value="TAIL-SPECIFIC PROTEASE"/>
    <property type="match status" value="1"/>
</dbReference>
<dbReference type="Pfam" id="PF03572">
    <property type="entry name" value="Peptidase_S41"/>
    <property type="match status" value="1"/>
</dbReference>
<evidence type="ECO:0000313" key="3">
    <source>
        <dbReference type="EMBL" id="PKY72180.1"/>
    </source>
</evidence>
<dbReference type="InterPro" id="IPR005151">
    <property type="entry name" value="Tail-specific_protease"/>
</dbReference>
<protein>
    <submittedName>
        <fullName evidence="3">Peptidase S41</fullName>
    </submittedName>
</protein>
<dbReference type="GO" id="GO:0030288">
    <property type="term" value="C:outer membrane-bounded periplasmic space"/>
    <property type="evidence" value="ECO:0007669"/>
    <property type="project" value="TreeGrafter"/>
</dbReference>
<evidence type="ECO:0000313" key="4">
    <source>
        <dbReference type="Proteomes" id="UP000235122"/>
    </source>
</evidence>
<organism evidence="3 4">
    <name type="scientific">Winkia neuii</name>
    <dbReference type="NCBI Taxonomy" id="33007"/>
    <lineage>
        <taxon>Bacteria</taxon>
        <taxon>Bacillati</taxon>
        <taxon>Actinomycetota</taxon>
        <taxon>Actinomycetes</taxon>
        <taxon>Actinomycetales</taxon>
        <taxon>Actinomycetaceae</taxon>
        <taxon>Winkia</taxon>
    </lineage>
</organism>
<sequence length="327" mass="34690">MSKTVKIVLSVLVTIVVLLALAAGIALHQWGPRLGIWFPSPSPQRYGKVVLSWLDDGIYAKGPKWQKAREKASQQIEKAKTLQQTEAALARALKVAGGKHSFISTPDMQKEGEHSYVPPTVQVDGTVATVKVPEMGGSAKQTEDYAKKLSTALTSDTKLCGAVVDLRGNRGGNMYPMISGLSPLLPDGKLSRFSGKNKSEQFLAGGNIHFGSKSGPAATSFELPKQKLDIPVALLTDGETASSGEQTLIAFKGLERAHSFGEPTAGYASVNTSLSLPTGSLLQLTTGLTEDRAGKQYGESPIPPDTRTTASDAPAAAREWLAQMGCR</sequence>